<dbReference type="Pfam" id="PF18975">
    <property type="entry name" value="DUF5711"/>
    <property type="match status" value="1"/>
</dbReference>
<protein>
    <submittedName>
        <fullName evidence="3">WD40 repeat domain-containing protein</fullName>
    </submittedName>
</protein>
<name>A0A9D1KG99_9FIRM</name>
<feature type="transmembrane region" description="Helical" evidence="2">
    <location>
        <begin position="55"/>
        <end position="75"/>
    </location>
</feature>
<feature type="region of interest" description="Disordered" evidence="1">
    <location>
        <begin position="1"/>
        <end position="41"/>
    </location>
</feature>
<evidence type="ECO:0000256" key="2">
    <source>
        <dbReference type="SAM" id="Phobius"/>
    </source>
</evidence>
<feature type="compositionally biased region" description="Basic and acidic residues" evidence="1">
    <location>
        <begin position="1"/>
        <end position="18"/>
    </location>
</feature>
<gene>
    <name evidence="3" type="ORF">IAB60_04240</name>
</gene>
<evidence type="ECO:0000313" key="4">
    <source>
        <dbReference type="Proteomes" id="UP000886860"/>
    </source>
</evidence>
<dbReference type="EMBL" id="DVKS01000069">
    <property type="protein sequence ID" value="HIT41307.1"/>
    <property type="molecule type" value="Genomic_DNA"/>
</dbReference>
<dbReference type="InterPro" id="IPR043765">
    <property type="entry name" value="DUF5711"/>
</dbReference>
<evidence type="ECO:0000313" key="3">
    <source>
        <dbReference type="EMBL" id="HIT41307.1"/>
    </source>
</evidence>
<comment type="caution">
    <text evidence="3">The sequence shown here is derived from an EMBL/GenBank/DDBJ whole genome shotgun (WGS) entry which is preliminary data.</text>
</comment>
<keyword evidence="2" id="KW-0812">Transmembrane</keyword>
<organism evidence="3 4">
    <name type="scientific">Candidatus Caccovicinus merdipullorum</name>
    <dbReference type="NCBI Taxonomy" id="2840724"/>
    <lineage>
        <taxon>Bacteria</taxon>
        <taxon>Bacillati</taxon>
        <taxon>Bacillota</taxon>
        <taxon>Clostridia</taxon>
        <taxon>Eubacteriales</taxon>
        <taxon>Candidatus Caccovicinus</taxon>
    </lineage>
</organism>
<dbReference type="SUPFAM" id="SSF50969">
    <property type="entry name" value="YVTN repeat-like/Quinoprotein amine dehydrogenase"/>
    <property type="match status" value="1"/>
</dbReference>
<reference evidence="3" key="2">
    <citation type="journal article" date="2021" name="PeerJ">
        <title>Extensive microbial diversity within the chicken gut microbiome revealed by metagenomics and culture.</title>
        <authorList>
            <person name="Gilroy R."/>
            <person name="Ravi A."/>
            <person name="Getino M."/>
            <person name="Pursley I."/>
            <person name="Horton D.L."/>
            <person name="Alikhan N.F."/>
            <person name="Baker D."/>
            <person name="Gharbi K."/>
            <person name="Hall N."/>
            <person name="Watson M."/>
            <person name="Adriaenssens E.M."/>
            <person name="Foster-Nyarko E."/>
            <person name="Jarju S."/>
            <person name="Secka A."/>
            <person name="Antonio M."/>
            <person name="Oren A."/>
            <person name="Chaudhuri R.R."/>
            <person name="La Ragione R."/>
            <person name="Hildebrand F."/>
            <person name="Pallen M.J."/>
        </authorList>
    </citation>
    <scope>NUCLEOTIDE SEQUENCE</scope>
    <source>
        <strain evidence="3">CHK123-3438</strain>
    </source>
</reference>
<dbReference type="InterPro" id="IPR011044">
    <property type="entry name" value="Quino_amine_DH_bsu"/>
</dbReference>
<proteinExistence type="predicted"/>
<reference evidence="3" key="1">
    <citation type="submission" date="2020-10" db="EMBL/GenBank/DDBJ databases">
        <authorList>
            <person name="Gilroy R."/>
        </authorList>
    </citation>
    <scope>NUCLEOTIDE SEQUENCE</scope>
    <source>
        <strain evidence="3">CHK123-3438</strain>
    </source>
</reference>
<dbReference type="AlphaFoldDB" id="A0A9D1KG99"/>
<keyword evidence="2" id="KW-0472">Membrane</keyword>
<keyword evidence="2" id="KW-1133">Transmembrane helix</keyword>
<dbReference type="Proteomes" id="UP000886860">
    <property type="component" value="Unassembled WGS sequence"/>
</dbReference>
<accession>A0A9D1KG99</accession>
<sequence length="435" mass="48760">MDEKNTMNRDTLNREMKKQQLRRQIVPPPAAALPEPESSEEELREAHKKAVRRRMVIAIVILVIVAAGAAGFFYWSRYHEYTEYAVSWEADILAGDGEARTESSFTGYVDFGSNIIKYTKDGASYIDSRGKTIWVQTYEMKSPIAAVNGDYAVIADQQGNSIYICNEEGCQGVATTLLPIVKVTVSAQGVAGAILEDANSNYITWFRRDGQQLDITIKSRLSGDGYPLDFSFSPDGNKVICSYVYLNNGMMDSRVVFYDFSEIGKNTSPKRLVGGFDDIFSGTIVPRVRFLTDIYSFACSDQGLTFFSSENLASPEVLAQTVAEGEICSLFYSSEHVGIIVANSEGENPYHMEIYSPAGKLLLRRDFDFQYKEVSFGGDQIFLWNEDTLQIYNLAGTLKFSGTFDSTISKVTRGRFPNTYIITDPQRMREITLQR</sequence>
<evidence type="ECO:0000256" key="1">
    <source>
        <dbReference type="SAM" id="MobiDB-lite"/>
    </source>
</evidence>